<reference evidence="1" key="1">
    <citation type="submission" date="2014-05" db="EMBL/GenBank/DDBJ databases">
        <authorList>
            <person name="Chronopoulou M."/>
        </authorList>
    </citation>
    <scope>NUCLEOTIDE SEQUENCE</scope>
    <source>
        <tissue evidence="1">Whole organism</tissue>
    </source>
</reference>
<dbReference type="AlphaFoldDB" id="A0A0K2SVD4"/>
<dbReference type="EMBL" id="HACA01000034">
    <property type="protein sequence ID" value="CDW17395.1"/>
    <property type="molecule type" value="Transcribed_RNA"/>
</dbReference>
<accession>A0A0K2SVD4</accession>
<organism evidence="1">
    <name type="scientific">Lepeophtheirus salmonis</name>
    <name type="common">Salmon louse</name>
    <name type="synonym">Caligus salmonis</name>
    <dbReference type="NCBI Taxonomy" id="72036"/>
    <lineage>
        <taxon>Eukaryota</taxon>
        <taxon>Metazoa</taxon>
        <taxon>Ecdysozoa</taxon>
        <taxon>Arthropoda</taxon>
        <taxon>Crustacea</taxon>
        <taxon>Multicrustacea</taxon>
        <taxon>Hexanauplia</taxon>
        <taxon>Copepoda</taxon>
        <taxon>Siphonostomatoida</taxon>
        <taxon>Caligidae</taxon>
        <taxon>Lepeophtheirus</taxon>
    </lineage>
</organism>
<protein>
    <submittedName>
        <fullName evidence="1">Uncharacterized protein</fullName>
    </submittedName>
</protein>
<feature type="non-terminal residue" evidence="1">
    <location>
        <position position="1"/>
    </location>
</feature>
<sequence>YKRRDPRYFILKRRCLNFNFYGNDGRLKLYPKKKTKLSLKREKSIPSLDGESCPI</sequence>
<proteinExistence type="predicted"/>
<evidence type="ECO:0000313" key="1">
    <source>
        <dbReference type="EMBL" id="CDW17395.1"/>
    </source>
</evidence>
<name>A0A0K2SVD4_LEPSM</name>